<dbReference type="OrthoDB" id="19090at10239"/>
<organism evidence="1 2">
    <name type="scientific">Pectobacterium bacteriophage PM2</name>
    <dbReference type="NCBI Taxonomy" id="1429794"/>
    <lineage>
        <taxon>Viruses</taxon>
        <taxon>Duplodnaviria</taxon>
        <taxon>Heunggongvirae</taxon>
        <taxon>Uroviricota</taxon>
        <taxon>Caudoviricetes</taxon>
        <taxon>Pantevenvirales</taxon>
        <taxon>Straboviridae</taxon>
        <taxon>Tevenvirinae</taxon>
        <taxon>Mosugukvirus</taxon>
        <taxon>Mosugukvirus pm2</taxon>
    </lineage>
</organism>
<dbReference type="Gene3D" id="1.10.287.1080">
    <property type="entry name" value="MazG-like"/>
    <property type="match status" value="1"/>
</dbReference>
<dbReference type="Proteomes" id="UP000030739">
    <property type="component" value="Segment"/>
</dbReference>
<dbReference type="RefSeq" id="YP_009211428.1">
    <property type="nucleotide sequence ID" value="NC_028940.1"/>
</dbReference>
<keyword evidence="2" id="KW-1185">Reference proteome</keyword>
<protein>
    <submittedName>
        <fullName evidence="1">Uncharacterized protein</fullName>
    </submittedName>
</protein>
<name>A0A0A0PZD4_9CAUD</name>
<proteinExistence type="predicted"/>
<dbReference type="KEGG" id="vg:26637900"/>
<reference evidence="1 2" key="1">
    <citation type="journal article" date="2015" name="Plant Pathol. J.">
        <title>Isolation and Genomic Characterization of the T4-Like Bacteriophage PM2 Infecting Pectobacterium carotovorum subsp. carotovorum.</title>
        <authorList>
            <person name="Lim J.A."/>
            <person name="Lee D.H."/>
            <person name="Heu S."/>
        </authorList>
    </citation>
    <scope>NUCLEOTIDE SEQUENCE [LARGE SCALE GENOMIC DNA]</scope>
</reference>
<gene>
    <name evidence="1" type="ORF">PM2_007</name>
</gene>
<dbReference type="GeneID" id="26637900"/>
<dbReference type="SUPFAM" id="SSF101386">
    <property type="entry name" value="all-alpha NTP pyrophosphatases"/>
    <property type="match status" value="1"/>
</dbReference>
<evidence type="ECO:0000313" key="1">
    <source>
        <dbReference type="EMBL" id="AHY24969.1"/>
    </source>
</evidence>
<dbReference type="EMBL" id="KF835987">
    <property type="protein sequence ID" value="AHY24969.1"/>
    <property type="molecule type" value="Genomic_DNA"/>
</dbReference>
<sequence>MINTSPILNVSKAYTDKDPNRSIYNVMLQLGSETGEMQDWINRPWRQKEEFAGECADVINCVVDALWLYFRSKHPGLSDDEISKLVVYKLNRQIVLKTKKWADAVL</sequence>
<evidence type="ECO:0000313" key="2">
    <source>
        <dbReference type="Proteomes" id="UP000030739"/>
    </source>
</evidence>
<accession>A0A0A0PZD4</accession>